<feature type="domain" description="Ig-like" evidence="8">
    <location>
        <begin position="3088"/>
        <end position="3179"/>
    </location>
</feature>
<feature type="domain" description="Ig-like" evidence="8">
    <location>
        <begin position="1886"/>
        <end position="1994"/>
    </location>
</feature>
<feature type="domain" description="Fibronectin type-III" evidence="9">
    <location>
        <begin position="912"/>
        <end position="1013"/>
    </location>
</feature>
<comment type="caution">
    <text evidence="10">The sequence shown here is derived from an EMBL/GenBank/DDBJ whole genome shotgun (WGS) entry which is preliminary data.</text>
</comment>
<keyword evidence="2" id="KW-0963">Cytoplasm</keyword>
<evidence type="ECO:0000259" key="9">
    <source>
        <dbReference type="PROSITE" id="PS50853"/>
    </source>
</evidence>
<evidence type="ECO:0008006" key="12">
    <source>
        <dbReference type="Google" id="ProtNLM"/>
    </source>
</evidence>
<feature type="region of interest" description="Disordered" evidence="7">
    <location>
        <begin position="2987"/>
        <end position="3092"/>
    </location>
</feature>
<dbReference type="GO" id="GO:0045989">
    <property type="term" value="P:positive regulation of striated muscle contraction"/>
    <property type="evidence" value="ECO:0007669"/>
    <property type="project" value="UniProtKB-ARBA"/>
</dbReference>
<keyword evidence="5" id="KW-0393">Immunoglobulin domain</keyword>
<dbReference type="InterPro" id="IPR036116">
    <property type="entry name" value="FN3_sf"/>
</dbReference>
<dbReference type="Gene3D" id="2.60.40.10">
    <property type="entry name" value="Immunoglobulins"/>
    <property type="match status" value="29"/>
</dbReference>
<dbReference type="FunFam" id="2.60.40.10:FF:001438">
    <property type="entry name" value="Immunoglobulin-like and fibronectin type III domain-containing protein 1"/>
    <property type="match status" value="1"/>
</dbReference>
<feature type="coiled-coil region" evidence="6">
    <location>
        <begin position="1577"/>
        <end position="1607"/>
    </location>
</feature>
<dbReference type="PANTHER" id="PTHR13817">
    <property type="entry name" value="TITIN"/>
    <property type="match status" value="1"/>
</dbReference>
<dbReference type="InterPro" id="IPR040849">
    <property type="entry name" value="MyBP-C_THB"/>
</dbReference>
<feature type="domain" description="Ig-like" evidence="8">
    <location>
        <begin position="2621"/>
        <end position="2713"/>
    </location>
</feature>
<feature type="domain" description="Fibronectin type-III" evidence="9">
    <location>
        <begin position="2200"/>
        <end position="2297"/>
    </location>
</feature>
<dbReference type="FunFam" id="2.60.40.10:FF:001401">
    <property type="entry name" value="immunoglobulin-like and fibronectin type III domain-containing protein 1"/>
    <property type="match status" value="1"/>
</dbReference>
<feature type="compositionally biased region" description="Acidic residues" evidence="7">
    <location>
        <begin position="491"/>
        <end position="502"/>
    </location>
</feature>
<evidence type="ECO:0000256" key="5">
    <source>
        <dbReference type="ARBA" id="ARBA00023319"/>
    </source>
</evidence>
<dbReference type="InterPro" id="IPR050964">
    <property type="entry name" value="Striated_Muscle_Regulatory"/>
</dbReference>
<feature type="domain" description="Ig-like" evidence="8">
    <location>
        <begin position="3740"/>
        <end position="3826"/>
    </location>
</feature>
<organism evidence="10 11">
    <name type="scientific">Pleuronectes platessa</name>
    <name type="common">European plaice</name>
    <dbReference type="NCBI Taxonomy" id="8262"/>
    <lineage>
        <taxon>Eukaryota</taxon>
        <taxon>Metazoa</taxon>
        <taxon>Chordata</taxon>
        <taxon>Craniata</taxon>
        <taxon>Vertebrata</taxon>
        <taxon>Euteleostomi</taxon>
        <taxon>Actinopterygii</taxon>
        <taxon>Neopterygii</taxon>
        <taxon>Teleostei</taxon>
        <taxon>Neoteleostei</taxon>
        <taxon>Acanthomorphata</taxon>
        <taxon>Carangaria</taxon>
        <taxon>Pleuronectiformes</taxon>
        <taxon>Pleuronectoidei</taxon>
        <taxon>Pleuronectidae</taxon>
        <taxon>Pleuronectes</taxon>
    </lineage>
</organism>
<evidence type="ECO:0000313" key="10">
    <source>
        <dbReference type="EMBL" id="CAB1443916.1"/>
    </source>
</evidence>
<dbReference type="FunFam" id="2.60.40.10:FF:001066">
    <property type="entry name" value="Obscurin-like protein 1 isoform 3"/>
    <property type="match status" value="1"/>
</dbReference>
<feature type="region of interest" description="Disordered" evidence="7">
    <location>
        <begin position="2472"/>
        <end position="2495"/>
    </location>
</feature>
<feature type="domain" description="Ig-like" evidence="8">
    <location>
        <begin position="517"/>
        <end position="608"/>
    </location>
</feature>
<dbReference type="InterPro" id="IPR003599">
    <property type="entry name" value="Ig_sub"/>
</dbReference>
<feature type="domain" description="Fibronectin type-III" evidence="9">
    <location>
        <begin position="3483"/>
        <end position="3584"/>
    </location>
</feature>
<dbReference type="SUPFAM" id="SSF49265">
    <property type="entry name" value="Fibronectin type III"/>
    <property type="match status" value="7"/>
</dbReference>
<dbReference type="SUPFAM" id="SSF48726">
    <property type="entry name" value="Immunoglobulin"/>
    <property type="match status" value="17"/>
</dbReference>
<accession>A0A9N7V6X4</accession>
<dbReference type="SMART" id="SM00408">
    <property type="entry name" value="IGc2"/>
    <property type="match status" value="10"/>
</dbReference>
<feature type="coiled-coil region" evidence="6">
    <location>
        <begin position="2783"/>
        <end position="2810"/>
    </location>
</feature>
<feature type="domain" description="Fibronectin type-III" evidence="9">
    <location>
        <begin position="3384"/>
        <end position="3480"/>
    </location>
</feature>
<dbReference type="CDD" id="cd00063">
    <property type="entry name" value="FN3"/>
    <property type="match status" value="11"/>
</dbReference>
<evidence type="ECO:0000256" key="7">
    <source>
        <dbReference type="SAM" id="MobiDB-lite"/>
    </source>
</evidence>
<proteinExistence type="predicted"/>
<reference evidence="10" key="1">
    <citation type="submission" date="2020-03" db="EMBL/GenBank/DDBJ databases">
        <authorList>
            <person name="Weist P."/>
        </authorList>
    </citation>
    <scope>NUCLEOTIDE SEQUENCE</scope>
</reference>
<dbReference type="FunFam" id="2.60.40.10:FF:002294">
    <property type="entry name" value="Immunoglobulin-like and fibronectin type III domain-containing 1, tandem duplicate 3"/>
    <property type="match status" value="1"/>
</dbReference>
<dbReference type="InterPro" id="IPR003598">
    <property type="entry name" value="Ig_sub2"/>
</dbReference>
<feature type="domain" description="Ig-like" evidence="8">
    <location>
        <begin position="2897"/>
        <end position="2982"/>
    </location>
</feature>
<dbReference type="FunFam" id="2.60.40.10:FF:001097">
    <property type="entry name" value="Immunoglobulin-like and fibronectin type III domain-containing protein 1"/>
    <property type="match status" value="3"/>
</dbReference>
<dbReference type="PROSITE" id="PS50835">
    <property type="entry name" value="IG_LIKE"/>
    <property type="match status" value="11"/>
</dbReference>
<evidence type="ECO:0000313" key="11">
    <source>
        <dbReference type="Proteomes" id="UP001153269"/>
    </source>
</evidence>
<feature type="domain" description="Ig-like" evidence="8">
    <location>
        <begin position="16"/>
        <end position="104"/>
    </location>
</feature>
<dbReference type="GO" id="GO:0055013">
    <property type="term" value="P:cardiac muscle cell development"/>
    <property type="evidence" value="ECO:0007669"/>
    <property type="project" value="UniProtKB-ARBA"/>
</dbReference>
<dbReference type="Proteomes" id="UP001153269">
    <property type="component" value="Unassembled WGS sequence"/>
</dbReference>
<comment type="subcellular location">
    <subcellularLocation>
        <location evidence="1">Cytoplasm</location>
    </subcellularLocation>
</comment>
<feature type="domain" description="Ig-like" evidence="8">
    <location>
        <begin position="1016"/>
        <end position="1106"/>
    </location>
</feature>
<feature type="domain" description="Ig-like" evidence="8">
    <location>
        <begin position="2297"/>
        <end position="2387"/>
    </location>
</feature>
<dbReference type="SMART" id="SM00409">
    <property type="entry name" value="IG"/>
    <property type="match status" value="19"/>
</dbReference>
<feature type="domain" description="Fibronectin type-III" evidence="9">
    <location>
        <begin position="812"/>
        <end position="909"/>
    </location>
</feature>
<dbReference type="GO" id="GO:0003007">
    <property type="term" value="P:heart morphogenesis"/>
    <property type="evidence" value="ECO:0007669"/>
    <property type="project" value="UniProtKB-ARBA"/>
</dbReference>
<sequence>MITQYVEELPEDMSTPDFTRKPISLTLQEGKPATFRAVVTGKPTPVVTWLRNNGEIDEGYNISFDAGSGEYQLQLPDVSVDQADTYKCLAKNEFGKAIVTATLNVIEVGFKKSKALQQSRTAVREVPEDFKKTLKTVVDTEPKEEEKPVMDEKFWEELMSSDKKDYESVCARYGITNFRWMLKKLSEMKEEREQEEVKDGVMIPFDAETEIKHGLKQVGKKFSMNGVDMEDAGLCEVEIDGIRIFSADLKLPPLEFLVKLEDVKAEEREDAMFECLISQPMKKITWKFKNTPLEQGEKYDILVSDDMLIHTLVVKDCQPLDKGIYAAVVGLASCSAWLIVEVDKDLNAKGKKKARKTTRAGGGGADLLLIAQEQNAKVQKERDEMIAKLKAEAVAAAAKAAAEKAEAAARAKAEAEAKAKAKAEAKAEAKAKARPEAEAEAKGKPKAGAKVKAKAEDEEAEDEEAEDEEEEEEVSEAAESTPSQPKKKVEGEEEEEEEEEQPIQEKRKRVRTGPLVPDTVIDPGVFFTGGLSDVNAIIGTDAELVCRLSSEECDGVWFKEGIEITATDDVCIVKEGTYRKLIIKNCQEEDAGKYRCEADGRKTEAVLIIEDPPRINTDDLAVFIKLVTIKSGKEAVFNVSFVGREPMKIQWYNEGEELLEDANIKIEKSSSNSRLVLTKCQRKTTGEIKIKIRNEFGKAEATTQLNVLDKPTPPMGPVDIIESSSSCIDFKWRPPKDSGGCPITDYVMERQQIGRNSWKKLGKIGPEPKYRDTDVDHGRKYCYHVRAETDHGISEMMETDDIQAGTKAYPGAPSMPKIVSAFKDCINLAWSEPTNTGGTNISGYNVEKRKNGSNLWGLVNPPLEPIKERTYAVKDVVEGFSYEFRVSAINISGAGEPSAPSEFVFARDPKKPPGKVLDLRVTDSTYTTLSLAWTKPIEEEGVQDEAKGYLVELRPAENPEWSSCNSSPIIINSYTIMGLKSMAMYWVRVVATNEGGDGEPQDLDNYIIAMPPPVRPQFTDKKLKNFMVMKAGNAARVNFNFQASPVPIINWLKDGLPVPKHVTVSNTDTSSQLMIFSSERQDTGIYTIIVKNLVGQETSSVEIRITDDPKPPGPVELDENVSGTVTVSWTPSPDEKKDDRLHYMITKRDSEKRTWQIMADHLFNNKFTAINIMPGRQYQFRVYAKNDMGLSDPSESARWETKRDLTISHWDLKPVIEIFTVNVPASKDCSFETPPSFSVPLKTHNSPEKYECYMSCAVTGNPRPYITWYRNNISLNTNTNYHITNTCGVCSMVILKVGPKDSGDYMVVAENNLGRVECTTKLVVKGTRSDDVGACRGVIGIPSLAYRPVLYFSTGHMKPIKIRSHDKEAASVGPCQKPTVCHRHSIECHAAALGAAGFVQTLERFEVFNRRHIEISTLGFKKKSRVPGVMITQFIETLPEGKNHPDFTRKPIALTIQEGKFAFFKAIVTGDPEPTMPNVMPDQADTYKCFAKNEYGQAIVTVVLNVIEVGFKKNKNPQQTAELTEENFKNVLKRKSKVRPRSEKPVKKDGEIDPEVWELLLSADKKEYERICAEHGITDFRRMLTKLNEMKKEREEEQAQFIKELSNLRPIQVNADGSASFEVDMDLNDPSSHIFLYKDGVMVPYTKELGDKIKHSLKIVGRKYTFSMRDLMPEDAGLYQLDVEDVNIFTTEFKIPMVEFLVKLQEVKATEREDAVFECVLSNPFAKILWFGKNLPLEQGDKHDIEVSEDKLIHRLVVKDCMVVDKGIYSACAGIKSCNAWLVVEADKEAPKGKKAARKTTRAGGAGVDLQKVAQEQQVKLVKEREERKEQIIAAKEAAAAAPPPEAPPAPAAAPQAQKDPKPVSEPAAVAAAPPVVEEVIQGEPPTVVKDLVEAEEAVGGDPPQAAAGGEPVITCALSDNYALRGKTAELPVKMNLECDGSWFKDGEQLNSGAGVTITKEGTSHKLTIKSCTDDDSGLYRFVSGEQSTQGKVTVGDVPEFDPDDLHKFAKPVIVRVGQNAAFKMPYTPQESLTVSWFKDGTEIKDGGGVKIVKEPNHSRLLLRDCLRTDAGEIKIQLKNPFGVVEATSQLIVIDRSGPPEGPVETVETTSSVIEIKWNPPKDDGGSAVTNYIIERQQAGQSLWMKLGDVLADRTSFRDRNVTHGKKYNYRIYAENPEGLSDALETADSIMAGIMILAGPPGAPNVVSASKTCIKLMWTPPEDDRGVPIIGYQVEKRKKDTNEWIALNALNEPIIEAKFAVKDVMEGAEYEFRVAAINESGSGDLSPPSAMVCAKNPNMRPCFKDPEDFIVVRAGNSARVKICYEAEPPPEITWLKEDEPLSQWINIINTEGMSQLVIPSSKRTDSAIYTITAKNSVGEASFDVEMNPRLQGRWSWSRRSTGKVVISWAPSPDEEHDDRLFYAVSQHDSNSRVWKTVADRLTAHTYTANNILPGIEYHFKIYAKNDVGLSDPSQSPTWGANSNRVHASSKRGNSTDISFERPPSILVPLKVHAPPKGYQLYMTCAVRGTPTPSVSWFLNDVCINSDNNYYITNSYGVCSMFILRVRTMDSGEYKVVAVNSFGKAECSTKLVVRVAIRKQSRIPGVIITQCVERVPLGKTTPDFTRKPLATTVQEGKKAVLKAMVSGEPAPTVTWERNNGKVDDPEKYKTRYDERAREHYLEIPNVKLDQADTYRCFVTNEYGNAVCATTLKVTEVGKKKGQAGNGQAPLDFRSMLKKTVVVTRKKQVPPKKEGEIDPKLWELLLSAKRKDYEKICLDFGVTDFRCMLKRLNQMKKEREDEQAKVIEKLEDVKQIEVKPGGRAEFGFNMKLLDPNSVIHVYKDGKSVAYGDEENSNPRLKKIGTQYVFSIKDPQPEDAGLYQVDVEEANVLTTDFQVPDVKFVDKLKDAKAVESEDAVFQCVLSTPLNRITWSKQDEALEHGDKYEITVSEDKLTHTLRVKDCAMADTGAYYAIAGITSSSASLIVEADPDGGKGRKGIKSGDQGDLTKLASDQGKDKRAQDENDSADSGAGGAGSGDGSSDGSKDASGVKTDGGKGDENLLGDGDDESNMGGGDDQKKKQSRTGPLVPDTVSDRGVQFVSGLSDTVANIGERAELTCKLSTDASEGRWYKNGKLLTNGDGVRIIKDGVCHRLIIDCCKKDDSAVYRFEAEGRKSEAKLNIQDPPQIDGEALLNFTKPVIIKAGESAEWKLMFSGGDPMHIQWYKDDDELLPGFNVKTETSATQSQLRLTKCQRKNSGEVKIKIKNQFGTTEATSRLIVLDKPTPPQGPVDIVESAVTSVEFKWKPPKDSGGCPITSYIIERQQVGRSKWTNLGEICGSDASYRDSGVDPGRRYCYRIRAKTAEGLSDYLQTEVIAAGVLRYPGAPSAPKVISAFKECINLAWIPPCDTGGTKIVGYNLERNKKGTNYWSLVNQGGPITDTKFAVKDVFEGAAYEFRVSAINLSGAGDPSFPCDTVIARDPMKPPGRVTDLKLTSSNYTTFSLAWTKPREVKGVEDEAQGYYVEIRLIECLEWSRCHAVPITRTSYTVLGLKAMATYWVRVIATNYGGDGEPQGFDNYVIAMPPPVRPKFKDRNMKTFVVERSGNTVRLNINFEASPLPEIIWVKRCGVYTITVKNLVGQESFDVEIRVTDEKRDDRLHYLVSQRDSFKQTWRTVADNLFNNKFTVVNILPGWDYHFRVFAKNDMGLSTPSEPPVFETRKDKEKFIVNMPKKKNLDFQAAPAFIVPLKMRTAPQGYECHMSCAVKGDPAPRVTWYRNNISLNTDTNYHITNVCGVCSLLILRVKDNGEYKVVIENKLGSAECSMNLSVRVFRTTVQEKDGNSGVCPPR</sequence>
<feature type="domain" description="Fibronectin type-III" evidence="9">
    <location>
        <begin position="713"/>
        <end position="809"/>
    </location>
</feature>
<gene>
    <name evidence="10" type="ORF">PLEPLA_LOCUS31632</name>
</gene>
<feature type="domain" description="Fibronectin type-III" evidence="9">
    <location>
        <begin position="3284"/>
        <end position="3379"/>
    </location>
</feature>
<dbReference type="FunFam" id="2.60.40.10:FF:000425">
    <property type="entry name" value="Myosin light chain kinase"/>
    <property type="match status" value="1"/>
</dbReference>
<name>A0A9N7V6X4_PLEPL</name>
<dbReference type="SMART" id="SM00060">
    <property type="entry name" value="FN3"/>
    <property type="match status" value="11"/>
</dbReference>
<dbReference type="Pfam" id="PF00041">
    <property type="entry name" value="fn3"/>
    <property type="match status" value="9"/>
</dbReference>
<keyword evidence="6" id="KW-0175">Coiled coil</keyword>
<dbReference type="InterPro" id="IPR003961">
    <property type="entry name" value="FN3_dom"/>
</dbReference>
<feature type="compositionally biased region" description="Acidic residues" evidence="7">
    <location>
        <begin position="456"/>
        <end position="476"/>
    </location>
</feature>
<keyword evidence="11" id="KW-1185">Reference proteome</keyword>
<dbReference type="InterPro" id="IPR013783">
    <property type="entry name" value="Ig-like_fold"/>
</dbReference>
<keyword evidence="4" id="KW-1015">Disulfide bond</keyword>
<dbReference type="FunFam" id="2.60.40.10:FF:000084">
    <property type="entry name" value="Myosin binding protein C, slow type"/>
    <property type="match status" value="2"/>
</dbReference>
<evidence type="ECO:0000256" key="2">
    <source>
        <dbReference type="ARBA" id="ARBA00022490"/>
    </source>
</evidence>
<feature type="domain" description="Ig-like" evidence="8">
    <location>
        <begin position="1235"/>
        <end position="1323"/>
    </location>
</feature>
<feature type="domain" description="Fibronectin type-III" evidence="9">
    <location>
        <begin position="3627"/>
        <end position="3720"/>
    </location>
</feature>
<feature type="compositionally biased region" description="Pro residues" evidence="7">
    <location>
        <begin position="1842"/>
        <end position="1852"/>
    </location>
</feature>
<dbReference type="InterPro" id="IPR007110">
    <property type="entry name" value="Ig-like_dom"/>
</dbReference>
<dbReference type="PANTHER" id="PTHR13817:SF180">
    <property type="entry name" value="IMMUNOGLOBULIN-LIKE AND FIBRONECTIN TYPE III DOMAIN-CONTAINING 1, TANDEM DUPLICATE 3-RELATED"/>
    <property type="match status" value="1"/>
</dbReference>
<dbReference type="FunFam" id="2.60.40.10:FF:000031">
    <property type="entry name" value="Myosin-binding protein C, slow type"/>
    <property type="match status" value="4"/>
</dbReference>
<feature type="region of interest" description="Disordered" evidence="7">
    <location>
        <begin position="426"/>
        <end position="515"/>
    </location>
</feature>
<protein>
    <recommendedName>
        <fullName evidence="12">Immunoglobulin-like and fibronectin type III domain-containing protein 1</fullName>
    </recommendedName>
</protein>
<dbReference type="Pfam" id="PF07679">
    <property type="entry name" value="I-set"/>
    <property type="match status" value="15"/>
</dbReference>
<feature type="region of interest" description="Disordered" evidence="7">
    <location>
        <begin position="1836"/>
        <end position="1870"/>
    </location>
</feature>
<dbReference type="FunFam" id="2.60.40.10:FF:000032">
    <property type="entry name" value="palladin isoform X1"/>
    <property type="match status" value="2"/>
</dbReference>
<dbReference type="FunFam" id="2.60.40.10:FF:000107">
    <property type="entry name" value="Myosin, light chain kinase a"/>
    <property type="match status" value="2"/>
</dbReference>
<feature type="domain" description="Ig-like" evidence="8">
    <location>
        <begin position="2502"/>
        <end position="2591"/>
    </location>
</feature>
<dbReference type="GO" id="GO:0060298">
    <property type="term" value="P:positive regulation of sarcomere organization"/>
    <property type="evidence" value="ECO:0007669"/>
    <property type="project" value="UniProtKB-ARBA"/>
</dbReference>
<dbReference type="InterPro" id="IPR013098">
    <property type="entry name" value="Ig_I-set"/>
</dbReference>
<evidence type="ECO:0000256" key="1">
    <source>
        <dbReference type="ARBA" id="ARBA00004496"/>
    </source>
</evidence>
<evidence type="ECO:0000256" key="4">
    <source>
        <dbReference type="ARBA" id="ARBA00023157"/>
    </source>
</evidence>
<feature type="domain" description="Fibronectin type-III" evidence="9">
    <location>
        <begin position="1111"/>
        <end position="1204"/>
    </location>
</feature>
<feature type="domain" description="Fibronectin type-III" evidence="9">
    <location>
        <begin position="2099"/>
        <end position="2195"/>
    </location>
</feature>
<feature type="domain" description="Fibronectin type-III" evidence="9">
    <location>
        <begin position="2390"/>
        <end position="2483"/>
    </location>
</feature>
<evidence type="ECO:0000256" key="3">
    <source>
        <dbReference type="ARBA" id="ARBA00022737"/>
    </source>
</evidence>
<dbReference type="GO" id="GO:0045214">
    <property type="term" value="P:sarcomere organization"/>
    <property type="evidence" value="ECO:0007669"/>
    <property type="project" value="TreeGrafter"/>
</dbReference>
<dbReference type="FunFam" id="2.60.40.10:FF:001232">
    <property type="entry name" value="Immunoglobulin-like and fibronectin type III domain-containing 1"/>
    <property type="match status" value="3"/>
</dbReference>
<dbReference type="FunFam" id="2.60.40.10:FF:001267">
    <property type="entry name" value="Immunoglobulin-like and fibronectin type III domain containing 1"/>
    <property type="match status" value="1"/>
</dbReference>
<dbReference type="Pfam" id="PF18362">
    <property type="entry name" value="THB"/>
    <property type="match status" value="3"/>
</dbReference>
<feature type="compositionally biased region" description="Gly residues" evidence="7">
    <location>
        <begin position="3029"/>
        <end position="3039"/>
    </location>
</feature>
<evidence type="ECO:0000256" key="6">
    <source>
        <dbReference type="SAM" id="Coils"/>
    </source>
</evidence>
<feature type="compositionally biased region" description="Basic and acidic residues" evidence="7">
    <location>
        <begin position="426"/>
        <end position="443"/>
    </location>
</feature>
<evidence type="ECO:0000259" key="8">
    <source>
        <dbReference type="PROSITE" id="PS50835"/>
    </source>
</evidence>
<dbReference type="InterPro" id="IPR036179">
    <property type="entry name" value="Ig-like_dom_sf"/>
</dbReference>
<dbReference type="PROSITE" id="PS50853">
    <property type="entry name" value="FN3"/>
    <property type="match status" value="11"/>
</dbReference>
<keyword evidence="3" id="KW-0677">Repeat</keyword>
<dbReference type="EMBL" id="CADEAL010003224">
    <property type="protein sequence ID" value="CAB1443916.1"/>
    <property type="molecule type" value="Genomic_DNA"/>
</dbReference>
<dbReference type="GO" id="GO:0031430">
    <property type="term" value="C:M band"/>
    <property type="evidence" value="ECO:0007669"/>
    <property type="project" value="TreeGrafter"/>
</dbReference>